<keyword evidence="3" id="KW-0347">Helicase</keyword>
<feature type="domain" description="SF3 helicase" evidence="5">
    <location>
        <begin position="260"/>
        <end position="420"/>
    </location>
</feature>
<protein>
    <recommendedName>
        <fullName evidence="5">SF3 helicase domain-containing protein</fullName>
    </recommendedName>
</protein>
<organism evidence="6 7">
    <name type="scientific">Marispirochaeta aestuarii</name>
    <dbReference type="NCBI Taxonomy" id="1963862"/>
    <lineage>
        <taxon>Bacteria</taxon>
        <taxon>Pseudomonadati</taxon>
        <taxon>Spirochaetota</taxon>
        <taxon>Spirochaetia</taxon>
        <taxon>Spirochaetales</taxon>
        <taxon>Spirochaetaceae</taxon>
        <taxon>Marispirochaeta</taxon>
    </lineage>
</organism>
<dbReference type="PANTHER" id="PTHR35372">
    <property type="entry name" value="ATP BINDING PROTEIN-RELATED"/>
    <property type="match status" value="1"/>
</dbReference>
<dbReference type="Gene3D" id="3.40.50.300">
    <property type="entry name" value="P-loop containing nucleotide triphosphate hydrolases"/>
    <property type="match status" value="1"/>
</dbReference>
<dbReference type="InterPro" id="IPR004968">
    <property type="entry name" value="DNA_primase/NTPase_C"/>
</dbReference>
<dbReference type="InterPro" id="IPR027417">
    <property type="entry name" value="P-loop_NTPase"/>
</dbReference>
<accession>A0A1Y1RUD1</accession>
<dbReference type="Pfam" id="PF19263">
    <property type="entry name" value="DUF5906"/>
    <property type="match status" value="1"/>
</dbReference>
<evidence type="ECO:0000256" key="2">
    <source>
        <dbReference type="ARBA" id="ARBA00022801"/>
    </source>
</evidence>
<dbReference type="InterPro" id="IPR051620">
    <property type="entry name" value="ORF904-like_C"/>
</dbReference>
<dbReference type="InterPro" id="IPR014015">
    <property type="entry name" value="Helicase_SF3_DNA-vir"/>
</dbReference>
<dbReference type="GO" id="GO:0016787">
    <property type="term" value="F:hydrolase activity"/>
    <property type="evidence" value="ECO:0007669"/>
    <property type="project" value="UniProtKB-KW"/>
</dbReference>
<dbReference type="PANTHER" id="PTHR35372:SF2">
    <property type="entry name" value="SF3 HELICASE DOMAIN-CONTAINING PROTEIN"/>
    <property type="match status" value="1"/>
</dbReference>
<evidence type="ECO:0000259" key="5">
    <source>
        <dbReference type="PROSITE" id="PS51206"/>
    </source>
</evidence>
<evidence type="ECO:0000256" key="1">
    <source>
        <dbReference type="ARBA" id="ARBA00022741"/>
    </source>
</evidence>
<proteinExistence type="predicted"/>
<dbReference type="NCBIfam" id="TIGR01613">
    <property type="entry name" value="primase_Cterm"/>
    <property type="match status" value="1"/>
</dbReference>
<evidence type="ECO:0000313" key="7">
    <source>
        <dbReference type="Proteomes" id="UP000192343"/>
    </source>
</evidence>
<dbReference type="InterPro" id="IPR045455">
    <property type="entry name" value="NrS-1_pol-like_helicase"/>
</dbReference>
<dbReference type="Proteomes" id="UP000192343">
    <property type="component" value="Unassembled WGS sequence"/>
</dbReference>
<keyword evidence="4" id="KW-0067">ATP-binding</keyword>
<sequence>MQTVFVRLVQFSAFMLQRFAVLIGHSLRSSCLPKRRLHMKSINDQNVQTVAIPDPAVGEPIRFSCDEGCHANDGIVSIIKDYVTLQSQSVVCRPHRKLTDLGNSERYADMYRKIAKYNHTSGSWMVYDGTRWIRDTKMYHYNLARQVVRSMYSEAYLIGDTEKRKEMADHAKRSESYSRIKAMLNLAARDPQIACDDSDFDADPDLLNTPSGVFNLRTGVKIEHSPDLMLSKITGIAPDPDHDPKAWLELMEFVSNGKPDLKSALNRFAGSCASGRTPKERVIIAYGEGANSKSVTFETIARCLGDYAAPVAIETLQTNRRAAGHSDDLAALRGVRFTYAAEPSNGIHLDEGRIKALTGGDSIAVSRKGEHTFTYRPCASIAILTNHKPRITGRDTGIWRRVRLFPFQNIVPEGLRDPDYAAKLWEQSGPFILAWIISGAVRWYKDGYGDSETIQTATEVYRQDEDLIGAFIEDCCEIGGSFSTSASKLRTAYEKWCEENGYKPFLGRAWKEALQEQGYPYKKTKYGRYYQGIQLRPEYRVE</sequence>
<dbReference type="EMBL" id="MWQY01000022">
    <property type="protein sequence ID" value="ORC32628.1"/>
    <property type="molecule type" value="Genomic_DNA"/>
</dbReference>
<gene>
    <name evidence="6" type="ORF">B4O97_16320</name>
</gene>
<dbReference type="SUPFAM" id="SSF52540">
    <property type="entry name" value="P-loop containing nucleoside triphosphate hydrolases"/>
    <property type="match status" value="1"/>
</dbReference>
<evidence type="ECO:0000313" key="6">
    <source>
        <dbReference type="EMBL" id="ORC32628.1"/>
    </source>
</evidence>
<dbReference type="AlphaFoldDB" id="A0A1Y1RUD1"/>
<keyword evidence="1" id="KW-0547">Nucleotide-binding</keyword>
<evidence type="ECO:0000256" key="4">
    <source>
        <dbReference type="ARBA" id="ARBA00022840"/>
    </source>
</evidence>
<dbReference type="Pfam" id="PF08706">
    <property type="entry name" value="D5_N"/>
    <property type="match status" value="1"/>
</dbReference>
<comment type="caution">
    <text evidence="6">The sequence shown here is derived from an EMBL/GenBank/DDBJ whole genome shotgun (WGS) entry which is preliminary data.</text>
</comment>
<dbReference type="GO" id="GO:0004386">
    <property type="term" value="F:helicase activity"/>
    <property type="evidence" value="ECO:0007669"/>
    <property type="project" value="UniProtKB-KW"/>
</dbReference>
<keyword evidence="2" id="KW-0378">Hydrolase</keyword>
<dbReference type="InterPro" id="IPR006500">
    <property type="entry name" value="Helicase_put_C_phage/plasmid"/>
</dbReference>
<keyword evidence="7" id="KW-1185">Reference proteome</keyword>
<dbReference type="STRING" id="1963862.B4O97_16320"/>
<name>A0A1Y1RUD1_9SPIO</name>
<evidence type="ECO:0000256" key="3">
    <source>
        <dbReference type="ARBA" id="ARBA00022806"/>
    </source>
</evidence>
<dbReference type="Pfam" id="PF03288">
    <property type="entry name" value="Pox_D5"/>
    <property type="match status" value="1"/>
</dbReference>
<dbReference type="GO" id="GO:0005524">
    <property type="term" value="F:ATP binding"/>
    <property type="evidence" value="ECO:0007669"/>
    <property type="project" value="UniProtKB-KW"/>
</dbReference>
<reference evidence="6 7" key="1">
    <citation type="submission" date="2017-03" db="EMBL/GenBank/DDBJ databases">
        <title>Draft Genome sequence of Marispirochaeta sp. strain JC444.</title>
        <authorList>
            <person name="Shivani Y."/>
            <person name="Subhash Y."/>
            <person name="Sasikala C."/>
            <person name="Ramana C."/>
        </authorList>
    </citation>
    <scope>NUCLEOTIDE SEQUENCE [LARGE SCALE GENOMIC DNA]</scope>
    <source>
        <strain evidence="6 7">JC444</strain>
    </source>
</reference>
<dbReference type="InterPro" id="IPR014818">
    <property type="entry name" value="Phage/plasmid_primase_P4_C"/>
</dbReference>
<dbReference type="SMART" id="SM00885">
    <property type="entry name" value="D5_N"/>
    <property type="match status" value="1"/>
</dbReference>
<dbReference type="PROSITE" id="PS51206">
    <property type="entry name" value="SF3_HELICASE_1"/>
    <property type="match status" value="1"/>
</dbReference>